<feature type="region of interest" description="Disordered" evidence="8">
    <location>
        <begin position="934"/>
        <end position="972"/>
    </location>
</feature>
<feature type="transmembrane region" description="Helical" evidence="9">
    <location>
        <begin position="347"/>
        <end position="366"/>
    </location>
</feature>
<evidence type="ECO:0000259" key="10">
    <source>
        <dbReference type="PROSITE" id="PS50004"/>
    </source>
</evidence>
<evidence type="ECO:0000256" key="7">
    <source>
        <dbReference type="ARBA" id="ARBA00023177"/>
    </source>
</evidence>
<evidence type="ECO:0000256" key="9">
    <source>
        <dbReference type="SAM" id="Phobius"/>
    </source>
</evidence>
<evidence type="ECO:0000256" key="5">
    <source>
        <dbReference type="ARBA" id="ARBA00022989"/>
    </source>
</evidence>
<dbReference type="SUPFAM" id="SSF111352">
    <property type="entry name" value="Ammonium transporter"/>
    <property type="match status" value="1"/>
</dbReference>
<feature type="transmembrane region" description="Helical" evidence="9">
    <location>
        <begin position="294"/>
        <end position="312"/>
    </location>
</feature>
<dbReference type="InterPro" id="IPR024041">
    <property type="entry name" value="NH4_transpt_AmtB-like_dom"/>
</dbReference>
<dbReference type="PROSITE" id="PS01219">
    <property type="entry name" value="AMMONIUM_TRANSP"/>
    <property type="match status" value="1"/>
</dbReference>
<feature type="transmembrane region" description="Helical" evidence="9">
    <location>
        <begin position="97"/>
        <end position="116"/>
    </location>
</feature>
<gene>
    <name evidence="11" type="ORF">VBRA1451_LOCUS11636</name>
</gene>
<dbReference type="PANTHER" id="PTHR11730">
    <property type="entry name" value="AMMONIUM TRANSPORTER"/>
    <property type="match status" value="1"/>
</dbReference>
<dbReference type="SMART" id="SM00239">
    <property type="entry name" value="C2"/>
    <property type="match status" value="1"/>
</dbReference>
<dbReference type="EMBL" id="HBGB01020163">
    <property type="protein sequence ID" value="CAD9056570.1"/>
    <property type="molecule type" value="Transcribed_RNA"/>
</dbReference>
<dbReference type="InterPro" id="IPR018047">
    <property type="entry name" value="Ammonium_transpt_CS"/>
</dbReference>
<evidence type="ECO:0000256" key="8">
    <source>
        <dbReference type="SAM" id="MobiDB-lite"/>
    </source>
</evidence>
<keyword evidence="4 9" id="KW-0812">Transmembrane</keyword>
<feature type="transmembrane region" description="Helical" evidence="9">
    <location>
        <begin position="150"/>
        <end position="180"/>
    </location>
</feature>
<dbReference type="GO" id="GO:0005886">
    <property type="term" value="C:plasma membrane"/>
    <property type="evidence" value="ECO:0007669"/>
    <property type="project" value="TreeGrafter"/>
</dbReference>
<organism evidence="11">
    <name type="scientific">Vitrella brassicaformis</name>
    <dbReference type="NCBI Taxonomy" id="1169539"/>
    <lineage>
        <taxon>Eukaryota</taxon>
        <taxon>Sar</taxon>
        <taxon>Alveolata</taxon>
        <taxon>Colpodellida</taxon>
        <taxon>Vitrellaceae</taxon>
        <taxon>Vitrella</taxon>
    </lineage>
</organism>
<reference evidence="11" key="1">
    <citation type="submission" date="2021-01" db="EMBL/GenBank/DDBJ databases">
        <authorList>
            <person name="Corre E."/>
            <person name="Pelletier E."/>
            <person name="Niang G."/>
            <person name="Scheremetjew M."/>
            <person name="Finn R."/>
            <person name="Kale V."/>
            <person name="Holt S."/>
            <person name="Cochrane G."/>
            <person name="Meng A."/>
            <person name="Brown T."/>
            <person name="Cohen L."/>
        </authorList>
    </citation>
    <scope>NUCLEOTIDE SEQUENCE</scope>
    <source>
        <strain evidence="11">CCMP3346</strain>
    </source>
</reference>
<feature type="transmembrane region" description="Helical" evidence="9">
    <location>
        <begin position="64"/>
        <end position="85"/>
    </location>
</feature>
<dbReference type="SUPFAM" id="SSF49562">
    <property type="entry name" value="C2 domain (Calcium/lipid-binding domain, CaLB)"/>
    <property type="match status" value="1"/>
</dbReference>
<comment type="subcellular location">
    <subcellularLocation>
        <location evidence="1">Membrane</location>
        <topology evidence="1">Multi-pass membrane protein</topology>
    </subcellularLocation>
</comment>
<feature type="transmembrane region" description="Helical" evidence="9">
    <location>
        <begin position="398"/>
        <end position="421"/>
    </location>
</feature>
<dbReference type="CDD" id="cd00030">
    <property type="entry name" value="C2"/>
    <property type="match status" value="1"/>
</dbReference>
<keyword evidence="5 9" id="KW-1133">Transmembrane helix</keyword>
<dbReference type="AlphaFoldDB" id="A0A7S1P1R4"/>
<feature type="region of interest" description="Disordered" evidence="8">
    <location>
        <begin position="638"/>
        <end position="682"/>
    </location>
</feature>
<proteinExistence type="inferred from homology"/>
<dbReference type="Pfam" id="PF00909">
    <property type="entry name" value="Ammonium_transp"/>
    <property type="match status" value="2"/>
</dbReference>
<dbReference type="GO" id="GO:0097272">
    <property type="term" value="P:ammonium homeostasis"/>
    <property type="evidence" value="ECO:0007669"/>
    <property type="project" value="TreeGrafter"/>
</dbReference>
<feature type="transmembrane region" description="Helical" evidence="9">
    <location>
        <begin position="254"/>
        <end position="282"/>
    </location>
</feature>
<feature type="transmembrane region" description="Helical" evidence="9">
    <location>
        <begin position="123"/>
        <end position="144"/>
    </location>
</feature>
<evidence type="ECO:0000256" key="6">
    <source>
        <dbReference type="ARBA" id="ARBA00023136"/>
    </source>
</evidence>
<feature type="compositionally biased region" description="Polar residues" evidence="8">
    <location>
        <begin position="1086"/>
        <end position="1097"/>
    </location>
</feature>
<feature type="region of interest" description="Disordered" evidence="8">
    <location>
        <begin position="817"/>
        <end position="888"/>
    </location>
</feature>
<keyword evidence="3" id="KW-0813">Transport</keyword>
<dbReference type="PROSITE" id="PS50004">
    <property type="entry name" value="C2"/>
    <property type="match status" value="1"/>
</dbReference>
<feature type="region of interest" description="Disordered" evidence="8">
    <location>
        <begin position="1082"/>
        <end position="1141"/>
    </location>
</feature>
<feature type="transmembrane region" description="Helical" evidence="9">
    <location>
        <begin position="24"/>
        <end position="43"/>
    </location>
</feature>
<dbReference type="InterPro" id="IPR000008">
    <property type="entry name" value="C2_dom"/>
</dbReference>
<dbReference type="Gene3D" id="2.60.40.150">
    <property type="entry name" value="C2 domain"/>
    <property type="match status" value="1"/>
</dbReference>
<dbReference type="InterPro" id="IPR029020">
    <property type="entry name" value="Ammonium/urea_transptr"/>
</dbReference>
<accession>A0A7S1P1R4</accession>
<sequence length="1141" mass="124887">MAEADLLPYIPSCGRLNRDIQDNAWLYSSAFLILSMQAGFGMVEAGCVSKKNNVNIMMKNMADMVVGGLSFYFIGYPIAFTLLSWQWEFEPQDSAHWFFQFSFAATASTIDSGAVAERISFGPYIVISALTAGFIYPMCAWAVWNEDGFLYQLGFVDFAGGAAIHALGGMGALVLIFILGPRIGRFKDYKPSQRRLFQPLCQRPADPLYYQAPTKTYTISPCPDAVSLLFGTFMLLIGWFGFNPGSVAAISGENVYLVGIVTVNTTMGALGGGLAGLTWSLLFSSTRKAQPEDISCGVLSGLVAVTAGCLWFKTFDSFIVAVTGGYICFVCKMMLEYSRLDDVVGAIPVHMAAGNWGALAIGLFAIQNQCGGRDLVGLFYAKGKDQTTAAWELFGAQLAGVLVINLWAAVTTGGLAILLNYTGFHLRASRKDELLGLDVTEHDTEEHDVLDHILRGLIMNLGSVEWRDKDAKDNLDILYRAFNKAKVRLNYSKFSNPLPKDGNKYMMEIAQEQNLDVVGVLNVTICKLYGLSPVDPTKRFDLYVHIELVDGTPLAAHFQPLLQSLGSHYSKKTRVKRKSLNPEWSESIDFAIRDHFDYSRLHAWFRLMCVAVTGKSIALAEGQLPLADLLSGDISMPTHRNSLRNDDSSASAAGAGESESVAMSPSKPGLVRGRPSIEKKETRIQVELSEPQVREMRKGSVASIQDAADPLSSPKDLLRDFNTRRALDASGSRNKLILFKKGSWVKKHSKMFSEDDEREARSPSQDITNVINTTALDAAAALAQTQPETSMLEAPASAVLHDAALCLRPAHLKGDNAAVDDEEDDRPTQEIPGGQKEEPGQLQPQDAVSETTEMAKQKGRVDFDMNEDAERGPRAYGSAAASRRDSVNSSITGRRHEFFCLEVDVCYTPVDARPKRMSELRCLMQEKESAARDMRDLRNKYVRRRRGSSSDASSGSRISDDHADTDEAGDGEHEGRVFAWARRLKEAFNHAAAHHHDVVSPRLEPRSVSAGVPGSRRLSLMGAVVNNVGRLSRRSSEAFKTGSSNMGGHRHRASVISEPDGGGPHRRPSLTDALAKFFTPKRASSYVPSSHQHNHPSQPVGDHSAPHDGDGPSSPPSFAPGQMETETQTPTRQPHHPHTVT</sequence>
<evidence type="ECO:0000256" key="4">
    <source>
        <dbReference type="ARBA" id="ARBA00022692"/>
    </source>
</evidence>
<evidence type="ECO:0000313" key="11">
    <source>
        <dbReference type="EMBL" id="CAD9056570.1"/>
    </source>
</evidence>
<keyword evidence="6 9" id="KW-0472">Membrane</keyword>
<feature type="transmembrane region" description="Helical" evidence="9">
    <location>
        <begin position="225"/>
        <end position="242"/>
    </location>
</feature>
<feature type="region of interest" description="Disordered" evidence="8">
    <location>
        <begin position="1038"/>
        <end position="1070"/>
    </location>
</feature>
<dbReference type="InterPro" id="IPR035892">
    <property type="entry name" value="C2_domain_sf"/>
</dbReference>
<evidence type="ECO:0000256" key="2">
    <source>
        <dbReference type="ARBA" id="ARBA00005887"/>
    </source>
</evidence>
<feature type="compositionally biased region" description="Basic and acidic residues" evidence="8">
    <location>
        <begin position="853"/>
        <end position="873"/>
    </location>
</feature>
<keyword evidence="7" id="KW-0924">Ammonia transport</keyword>
<feature type="compositionally biased region" description="Polar residues" evidence="8">
    <location>
        <begin position="842"/>
        <end position="852"/>
    </location>
</feature>
<dbReference type="GO" id="GO:0008519">
    <property type="term" value="F:ammonium channel activity"/>
    <property type="evidence" value="ECO:0007669"/>
    <property type="project" value="InterPro"/>
</dbReference>
<dbReference type="PANTHER" id="PTHR11730:SF58">
    <property type="entry name" value="AMMONIUM TRANSPORTER"/>
    <property type="match status" value="1"/>
</dbReference>
<evidence type="ECO:0000256" key="3">
    <source>
        <dbReference type="ARBA" id="ARBA00022448"/>
    </source>
</evidence>
<dbReference type="Pfam" id="PF00168">
    <property type="entry name" value="C2"/>
    <property type="match status" value="1"/>
</dbReference>
<feature type="compositionally biased region" description="Low complexity" evidence="8">
    <location>
        <begin position="648"/>
        <end position="662"/>
    </location>
</feature>
<evidence type="ECO:0000256" key="1">
    <source>
        <dbReference type="ARBA" id="ARBA00004141"/>
    </source>
</evidence>
<name>A0A7S1P1R4_9ALVE</name>
<comment type="similarity">
    <text evidence="2">Belongs to the ammonia transporter channel (TC 1.A.11.2) family.</text>
</comment>
<feature type="domain" description="C2" evidence="10">
    <location>
        <begin position="500"/>
        <end position="639"/>
    </location>
</feature>
<dbReference type="Gene3D" id="1.10.3430.10">
    <property type="entry name" value="Ammonium transporter AmtB like domains"/>
    <property type="match status" value="1"/>
</dbReference>
<protein>
    <recommendedName>
        <fullName evidence="10">C2 domain-containing protein</fullName>
    </recommendedName>
</protein>